<reference evidence="5 6" key="1">
    <citation type="submission" date="2024-01" db="EMBL/GenBank/DDBJ databases">
        <title>The genomes of 5 underutilized Papilionoideae crops provide insights into root nodulation and disease resistanc.</title>
        <authorList>
            <person name="Jiang F."/>
        </authorList>
    </citation>
    <scope>NUCLEOTIDE SEQUENCE [LARGE SCALE GENOMIC DNA]</scope>
    <source>
        <strain evidence="5">LVBAO_FW01</strain>
        <tissue evidence="5">Leaves</tissue>
    </source>
</reference>
<gene>
    <name evidence="5" type="ORF">VNO77_37356</name>
</gene>
<feature type="region of interest" description="Disordered" evidence="4">
    <location>
        <begin position="21"/>
        <end position="54"/>
    </location>
</feature>
<dbReference type="EMBL" id="JAYMYQ010000009">
    <property type="protein sequence ID" value="KAK7313023.1"/>
    <property type="molecule type" value="Genomic_DNA"/>
</dbReference>
<name>A0AAN9PYE6_CANGL</name>
<comment type="caution">
    <text evidence="5">The sequence shown here is derived from an EMBL/GenBank/DDBJ whole genome shotgun (WGS) entry which is preliminary data.</text>
</comment>
<feature type="compositionally biased region" description="Polar residues" evidence="4">
    <location>
        <begin position="34"/>
        <end position="54"/>
    </location>
</feature>
<organism evidence="5 6">
    <name type="scientific">Canavalia gladiata</name>
    <name type="common">Sword bean</name>
    <name type="synonym">Dolichos gladiatus</name>
    <dbReference type="NCBI Taxonomy" id="3824"/>
    <lineage>
        <taxon>Eukaryota</taxon>
        <taxon>Viridiplantae</taxon>
        <taxon>Streptophyta</taxon>
        <taxon>Embryophyta</taxon>
        <taxon>Tracheophyta</taxon>
        <taxon>Spermatophyta</taxon>
        <taxon>Magnoliopsida</taxon>
        <taxon>eudicotyledons</taxon>
        <taxon>Gunneridae</taxon>
        <taxon>Pentapetalae</taxon>
        <taxon>rosids</taxon>
        <taxon>fabids</taxon>
        <taxon>Fabales</taxon>
        <taxon>Fabaceae</taxon>
        <taxon>Papilionoideae</taxon>
        <taxon>50 kb inversion clade</taxon>
        <taxon>NPAAA clade</taxon>
        <taxon>indigoferoid/millettioid clade</taxon>
        <taxon>Phaseoleae</taxon>
        <taxon>Canavalia</taxon>
    </lineage>
</organism>
<evidence type="ECO:0000256" key="1">
    <source>
        <dbReference type="ARBA" id="ARBA00004123"/>
    </source>
</evidence>
<sequence>MEEADENACLAELFDFNRKKNKNKKKDKRDTETVAANETASSTAPTVNNGGDVSTSSSVRISLFDFSAENFFRDMDTVARLCGDEERYAAASDQNEIQRMSSPVTFLREWRDFKYPLRNIKFAFGLESSDCSKRKYDSALNLPPFSSASVPKHGMHKEQHGEAESEECRDFVMNVGGPVWAIDWCPQIHEKPDCSIKREGEGLFEVKIHGEVRMEKFRVLAV</sequence>
<accession>A0AAN9PYE6</accession>
<comment type="subcellular location">
    <subcellularLocation>
        <location evidence="1">Nucleus</location>
    </subcellularLocation>
</comment>
<proteinExistence type="predicted"/>
<dbReference type="GO" id="GO:0000127">
    <property type="term" value="C:transcription factor TFIIIC complex"/>
    <property type="evidence" value="ECO:0007669"/>
    <property type="project" value="TreeGrafter"/>
</dbReference>
<evidence type="ECO:0000256" key="2">
    <source>
        <dbReference type="ARBA" id="ARBA00023163"/>
    </source>
</evidence>
<evidence type="ECO:0000256" key="3">
    <source>
        <dbReference type="ARBA" id="ARBA00023242"/>
    </source>
</evidence>
<evidence type="ECO:0000313" key="6">
    <source>
        <dbReference type="Proteomes" id="UP001367508"/>
    </source>
</evidence>
<dbReference type="AlphaFoldDB" id="A0AAN9PYE6"/>
<keyword evidence="6" id="KW-1185">Reference proteome</keyword>
<dbReference type="GO" id="GO:0006383">
    <property type="term" value="P:transcription by RNA polymerase III"/>
    <property type="evidence" value="ECO:0007669"/>
    <property type="project" value="TreeGrafter"/>
</dbReference>
<evidence type="ECO:0000256" key="4">
    <source>
        <dbReference type="SAM" id="MobiDB-lite"/>
    </source>
</evidence>
<protein>
    <submittedName>
        <fullName evidence="5">Uncharacterized protein</fullName>
    </submittedName>
</protein>
<dbReference type="PANTHER" id="PTHR15052">
    <property type="entry name" value="RNA POLYMERASE III TRANSCRIPTION INITIATION FACTOR COMPLEX SUBUNIT"/>
    <property type="match status" value="1"/>
</dbReference>
<keyword evidence="2" id="KW-0804">Transcription</keyword>
<dbReference type="InterPro" id="IPR052416">
    <property type="entry name" value="GTF3C_component"/>
</dbReference>
<dbReference type="PANTHER" id="PTHR15052:SF2">
    <property type="entry name" value="GENERAL TRANSCRIPTION FACTOR 3C POLYPEPTIDE 2"/>
    <property type="match status" value="1"/>
</dbReference>
<dbReference type="Proteomes" id="UP001367508">
    <property type="component" value="Unassembled WGS sequence"/>
</dbReference>
<dbReference type="GO" id="GO:0005634">
    <property type="term" value="C:nucleus"/>
    <property type="evidence" value="ECO:0007669"/>
    <property type="project" value="UniProtKB-SubCell"/>
</dbReference>
<evidence type="ECO:0000313" key="5">
    <source>
        <dbReference type="EMBL" id="KAK7313023.1"/>
    </source>
</evidence>
<keyword evidence="3" id="KW-0539">Nucleus</keyword>